<gene>
    <name evidence="1" type="ORF">BD31_I1817</name>
</gene>
<proteinExistence type="predicted"/>
<dbReference type="RefSeq" id="WP_008298493.1">
    <property type="nucleotide sequence ID" value="NZ_AEXL02000073.1"/>
</dbReference>
<protein>
    <submittedName>
        <fullName evidence="1">Uncharacterized protein</fullName>
    </submittedName>
</protein>
<evidence type="ECO:0000313" key="1">
    <source>
        <dbReference type="EMBL" id="EIJ66297.1"/>
    </source>
</evidence>
<name>I3D3K4_9ARCH</name>
<dbReference type="AlphaFoldDB" id="I3D3K4"/>
<comment type="caution">
    <text evidence="1">The sequence shown here is derived from an EMBL/GenBank/DDBJ whole genome shotgun (WGS) entry which is preliminary data.</text>
</comment>
<dbReference type="InterPro" id="IPR036410">
    <property type="entry name" value="HSP_DnaJ_Cys-rich_dom_sf"/>
</dbReference>
<dbReference type="SUPFAM" id="SSF57938">
    <property type="entry name" value="DnaJ/Hsp40 cysteine-rich domain"/>
    <property type="match status" value="1"/>
</dbReference>
<sequence length="46" mass="5310">MVCFRCDGKGKYRNEFGIYEKCESCQGTDMTFNKIDAEPNSDEEGY</sequence>
<evidence type="ECO:0000313" key="2">
    <source>
        <dbReference type="Proteomes" id="UP000003423"/>
    </source>
</evidence>
<dbReference type="EMBL" id="AEXL02000073">
    <property type="protein sequence ID" value="EIJ66297.1"/>
    <property type="molecule type" value="Genomic_DNA"/>
</dbReference>
<dbReference type="Proteomes" id="UP000003423">
    <property type="component" value="Unassembled WGS sequence"/>
</dbReference>
<reference evidence="1 2" key="1">
    <citation type="journal article" date="2012" name="J. Bacteriol.">
        <title>Genome sequence of "Candidatus Nitrosopumilus salaria" BD31, an ammonia-oxidizing archaeon from the San Francisco Bay estuary.</title>
        <authorList>
            <person name="Mosier A.C."/>
            <person name="Allen E.E."/>
            <person name="Kim M."/>
            <person name="Ferriera S."/>
            <person name="Francis C.A."/>
        </authorList>
    </citation>
    <scope>NUCLEOTIDE SEQUENCE [LARGE SCALE GENOMIC DNA]</scope>
    <source>
        <strain evidence="1 2">BD31</strain>
    </source>
</reference>
<accession>I3D3K4</accession>
<keyword evidence="2" id="KW-1185">Reference proteome</keyword>
<organism evidence="1 2">
    <name type="scientific">Candidatus Nitrosopumilus salarius BD31</name>
    <dbReference type="NCBI Taxonomy" id="859350"/>
    <lineage>
        <taxon>Archaea</taxon>
        <taxon>Nitrososphaerota</taxon>
        <taxon>Nitrososphaeria</taxon>
        <taxon>Nitrosopumilales</taxon>
        <taxon>Nitrosopumilaceae</taxon>
        <taxon>Nitrosopumilus</taxon>
    </lineage>
</organism>